<dbReference type="EMBL" id="JANEYG010000009">
    <property type="protein sequence ID" value="KAJ8921751.1"/>
    <property type="molecule type" value="Genomic_DNA"/>
</dbReference>
<evidence type="ECO:0000313" key="9">
    <source>
        <dbReference type="Proteomes" id="UP001159042"/>
    </source>
</evidence>
<organism evidence="8 9">
    <name type="scientific">Exocentrus adspersus</name>
    <dbReference type="NCBI Taxonomy" id="1586481"/>
    <lineage>
        <taxon>Eukaryota</taxon>
        <taxon>Metazoa</taxon>
        <taxon>Ecdysozoa</taxon>
        <taxon>Arthropoda</taxon>
        <taxon>Hexapoda</taxon>
        <taxon>Insecta</taxon>
        <taxon>Pterygota</taxon>
        <taxon>Neoptera</taxon>
        <taxon>Endopterygota</taxon>
        <taxon>Coleoptera</taxon>
        <taxon>Polyphaga</taxon>
        <taxon>Cucujiformia</taxon>
        <taxon>Chrysomeloidea</taxon>
        <taxon>Cerambycidae</taxon>
        <taxon>Lamiinae</taxon>
        <taxon>Acanthocinini</taxon>
        <taxon>Exocentrus</taxon>
    </lineage>
</organism>
<comment type="subcellular location">
    <subcellularLocation>
        <location evidence="1">Endomembrane system</location>
        <topology evidence="1">Multi-pass membrane protein</topology>
    </subcellularLocation>
</comment>
<accession>A0AAV8W544</accession>
<dbReference type="PANTHER" id="PTHR21324:SF2">
    <property type="entry name" value="EG:22E5.9 PROTEIN"/>
    <property type="match status" value="1"/>
</dbReference>
<comment type="caution">
    <text evidence="8">The sequence shown here is derived from an EMBL/GenBank/DDBJ whole genome shotgun (WGS) entry which is preliminary data.</text>
</comment>
<dbReference type="PANTHER" id="PTHR21324">
    <property type="entry name" value="FASTING-INDUCIBLE INTEGRAL MEMBRANE PROTEIN TM6P1-RELATED"/>
    <property type="match status" value="1"/>
</dbReference>
<proteinExistence type="inferred from homology"/>
<evidence type="ECO:0000256" key="5">
    <source>
        <dbReference type="ARBA" id="ARBA00023136"/>
    </source>
</evidence>
<evidence type="ECO:0000256" key="4">
    <source>
        <dbReference type="ARBA" id="ARBA00022989"/>
    </source>
</evidence>
<keyword evidence="9" id="KW-1185">Reference proteome</keyword>
<feature type="transmembrane region" description="Helical" evidence="6">
    <location>
        <begin position="7"/>
        <end position="27"/>
    </location>
</feature>
<evidence type="ECO:0000313" key="8">
    <source>
        <dbReference type="EMBL" id="KAJ8921751.1"/>
    </source>
</evidence>
<dbReference type="InterPro" id="IPR050911">
    <property type="entry name" value="DRAM/TMEM150_Autophagy_Mod"/>
</dbReference>
<dbReference type="AlphaFoldDB" id="A0AAV8W544"/>
<sequence length="73" mass="8156">MGFKHAYLLPIVFCLLMPVTFVITYTSAVLNENVKPVFPYISDTGNWTPESCIFALLLTIGAIVQEVLTELFT</sequence>
<dbReference type="Proteomes" id="UP001159042">
    <property type="component" value="Unassembled WGS sequence"/>
</dbReference>
<reference evidence="8 9" key="1">
    <citation type="journal article" date="2023" name="Insect Mol. Biol.">
        <title>Genome sequencing provides insights into the evolution of gene families encoding plant cell wall-degrading enzymes in longhorned beetles.</title>
        <authorList>
            <person name="Shin N.R."/>
            <person name="Okamura Y."/>
            <person name="Kirsch R."/>
            <person name="Pauchet Y."/>
        </authorList>
    </citation>
    <scope>NUCLEOTIDE SEQUENCE [LARGE SCALE GENOMIC DNA]</scope>
    <source>
        <strain evidence="8">EAD_L_NR</strain>
    </source>
</reference>
<gene>
    <name evidence="8" type="ORF">NQ315_010661</name>
</gene>
<feature type="domain" description="CWH43-like N-terminal" evidence="7">
    <location>
        <begin position="6"/>
        <end position="63"/>
    </location>
</feature>
<name>A0AAV8W544_9CUCU</name>
<evidence type="ECO:0000259" key="7">
    <source>
        <dbReference type="Pfam" id="PF10277"/>
    </source>
</evidence>
<evidence type="ECO:0000256" key="3">
    <source>
        <dbReference type="ARBA" id="ARBA00022692"/>
    </source>
</evidence>
<protein>
    <recommendedName>
        <fullName evidence="7">CWH43-like N-terminal domain-containing protein</fullName>
    </recommendedName>
</protein>
<keyword evidence="3 6" id="KW-0812">Transmembrane</keyword>
<dbReference type="GO" id="GO:0012505">
    <property type="term" value="C:endomembrane system"/>
    <property type="evidence" value="ECO:0007669"/>
    <property type="project" value="UniProtKB-SubCell"/>
</dbReference>
<evidence type="ECO:0000256" key="6">
    <source>
        <dbReference type="SAM" id="Phobius"/>
    </source>
</evidence>
<comment type="similarity">
    <text evidence="2">Belongs to the DRAM/TMEM150 family.</text>
</comment>
<keyword evidence="5 6" id="KW-0472">Membrane</keyword>
<keyword evidence="4 6" id="KW-1133">Transmembrane helix</keyword>
<evidence type="ECO:0000256" key="2">
    <source>
        <dbReference type="ARBA" id="ARBA00006565"/>
    </source>
</evidence>
<dbReference type="InterPro" id="IPR019402">
    <property type="entry name" value="CWH43_N"/>
</dbReference>
<evidence type="ECO:0000256" key="1">
    <source>
        <dbReference type="ARBA" id="ARBA00004127"/>
    </source>
</evidence>
<dbReference type="Pfam" id="PF10277">
    <property type="entry name" value="Frag1"/>
    <property type="match status" value="1"/>
</dbReference>